<dbReference type="SUPFAM" id="SSF88633">
    <property type="entry name" value="Positive stranded ssRNA viruses"/>
    <property type="match status" value="1"/>
</dbReference>
<protein>
    <recommendedName>
        <fullName evidence="3">Capsid protein</fullName>
    </recommendedName>
</protein>
<evidence type="ECO:0000256" key="4">
    <source>
        <dbReference type="ARBA" id="ARBA00022561"/>
    </source>
</evidence>
<feature type="domain" description="Icosahedral viral capsid protein S" evidence="8">
    <location>
        <begin position="80"/>
        <end position="249"/>
    </location>
</feature>
<dbReference type="Gene3D" id="2.60.120.20">
    <property type="match status" value="1"/>
</dbReference>
<evidence type="ECO:0000256" key="7">
    <source>
        <dbReference type="SAM" id="MobiDB-lite"/>
    </source>
</evidence>
<evidence type="ECO:0000256" key="1">
    <source>
        <dbReference type="ARBA" id="ARBA00004328"/>
    </source>
</evidence>
<evidence type="ECO:0000256" key="2">
    <source>
        <dbReference type="ARBA" id="ARBA00007446"/>
    </source>
</evidence>
<gene>
    <name evidence="9" type="primary">ORF3</name>
</gene>
<dbReference type="EMBL" id="MW197136">
    <property type="protein sequence ID" value="QYA72243.1"/>
    <property type="molecule type" value="Genomic_RNA"/>
</dbReference>
<evidence type="ECO:0000256" key="6">
    <source>
        <dbReference type="ARBA" id="ARBA00023060"/>
    </source>
</evidence>
<dbReference type="EMBL" id="MF621330">
    <property type="protein sequence ID" value="AUF81940.1"/>
    <property type="molecule type" value="Genomic_RNA"/>
</dbReference>
<name>A0A2H4ZK67_9VIRU</name>
<evidence type="ECO:0000256" key="3">
    <source>
        <dbReference type="ARBA" id="ARBA00018091"/>
    </source>
</evidence>
<evidence type="ECO:0000259" key="8">
    <source>
        <dbReference type="Pfam" id="PF00729"/>
    </source>
</evidence>
<feature type="region of interest" description="Disordered" evidence="7">
    <location>
        <begin position="1"/>
        <end position="53"/>
    </location>
</feature>
<dbReference type="Pfam" id="PF00729">
    <property type="entry name" value="Viral_coat"/>
    <property type="match status" value="1"/>
</dbReference>
<feature type="compositionally biased region" description="Low complexity" evidence="7">
    <location>
        <begin position="1"/>
        <end position="24"/>
    </location>
</feature>
<accession>A0A2H4ZK67</accession>
<comment type="similarity">
    <text evidence="2">Belongs to the icosahedral plant coat protein family.</text>
</comment>
<dbReference type="PROSITE" id="PS00555">
    <property type="entry name" value="ICOSAH_VIR_COAT_S"/>
    <property type="match status" value="1"/>
</dbReference>
<comment type="subcellular location">
    <subcellularLocation>
        <location evidence="1">Virion</location>
    </subcellularLocation>
</comment>
<evidence type="ECO:0000256" key="5">
    <source>
        <dbReference type="ARBA" id="ARBA00022844"/>
    </source>
</evidence>
<keyword evidence="5" id="KW-0946">Virion</keyword>
<dbReference type="GO" id="GO:0005198">
    <property type="term" value="F:structural molecule activity"/>
    <property type="evidence" value="ECO:0007669"/>
    <property type="project" value="InterPro"/>
</dbReference>
<reference evidence="10" key="2">
    <citation type="submission" date="2020-10" db="EMBL/GenBank/DDBJ databases">
        <title>Plant Virus Collection isolate.</title>
        <authorList>
            <person name="Knierim D."/>
            <person name="Margaria P."/>
            <person name="Menzel W."/>
            <person name="Winter S."/>
        </authorList>
    </citation>
    <scope>NUCLEOTIDE SEQUENCE</scope>
    <source>
        <strain evidence="10">DSMZ PV-0727</strain>
    </source>
</reference>
<dbReference type="GO" id="GO:0039617">
    <property type="term" value="C:T=3 icosahedral viral capsid"/>
    <property type="evidence" value="ECO:0007669"/>
    <property type="project" value="UniProtKB-KW"/>
</dbReference>
<proteinExistence type="inferred from homology"/>
<keyword evidence="6" id="KW-1142">T=3 icosahedral capsid protein</keyword>
<reference evidence="9" key="1">
    <citation type="journal article" date="2017" name="Plant Dis.">
        <title>First Report of Cocksfoot mottle virus Infecting Wheat (Triticum aestivum) in Ohio.</title>
        <authorList>
            <person name="Hodge B.A."/>
            <person name="Paul P.A."/>
            <person name="Stewart L.R."/>
        </authorList>
    </citation>
    <scope>NUCLEOTIDE SEQUENCE</scope>
    <source>
        <strain evidence="9">Ohio</strain>
    </source>
</reference>
<keyword evidence="4" id="KW-0167">Capsid protein</keyword>
<dbReference type="InterPro" id="IPR029053">
    <property type="entry name" value="Viral_coat"/>
</dbReference>
<sequence length="254" mass="27642" precursor="true">MMVRKGAATKAPQQPKPKAQQQPGGRRRRRGRSMEPVSRPLNPPAAVGSTLKAGRGRTAGVSDWFDTGMITSYLGGFQRTAGTTDSQVFIVSPAALDRVGTIAKAYALWRPKHWEIVYLPRCSTQTDGSIEMGFLLDYADSVPTNTRTMASSTSFTTSNVWGGGDGSSLLHTSMKSMGNAVTSALPCDEFSNKWFKLSWSTPEESENAHLTDTYVPARFVVRSDFPVVTADQPGHLWLRSRILLKGSVSPSTNL</sequence>
<evidence type="ECO:0000313" key="10">
    <source>
        <dbReference type="EMBL" id="QYA72243.1"/>
    </source>
</evidence>
<dbReference type="InterPro" id="IPR000937">
    <property type="entry name" value="Capsid_prot_S-dom_vir"/>
</dbReference>
<organism evidence="9">
    <name type="scientific">Cocksfoot mottle virus</name>
    <dbReference type="NCBI Taxonomy" id="40979"/>
    <lineage>
        <taxon>Viruses</taxon>
        <taxon>Riboviria</taxon>
        <taxon>Orthornavirae</taxon>
        <taxon>Pisuviricota</taxon>
        <taxon>Pisoniviricetes</taxon>
        <taxon>Sobelivirales</taxon>
        <taxon>Solemoviridae</taxon>
        <taxon>Sobemovirus</taxon>
        <taxon>Sobemovirus CFMV</taxon>
    </lineage>
</organism>
<evidence type="ECO:0000313" key="9">
    <source>
        <dbReference type="EMBL" id="AUF81940.1"/>
    </source>
</evidence>